<evidence type="ECO:0000313" key="2">
    <source>
        <dbReference type="Proteomes" id="UP000238007"/>
    </source>
</evidence>
<evidence type="ECO:0000313" key="1">
    <source>
        <dbReference type="EMBL" id="PRY79528.1"/>
    </source>
</evidence>
<dbReference type="OrthoDB" id="7854606at2"/>
<accession>A0A2T0W2Z1</accession>
<keyword evidence="2" id="KW-1185">Reference proteome</keyword>
<sequence>MPLDDKTFIWAVKCLIGEISRDMRMVVLRLDGLSAKFRYYLDREPNDFTRERAEIIAVNFDSGLSYALDHLDIELVYSTEPLGRLDNLDVVLFRRWENDAGDTTPDE</sequence>
<dbReference type="EMBL" id="PVTP01000002">
    <property type="protein sequence ID" value="PRY79528.1"/>
    <property type="molecule type" value="Genomic_DNA"/>
</dbReference>
<reference evidence="1 2" key="1">
    <citation type="submission" date="2018-03" db="EMBL/GenBank/DDBJ databases">
        <title>Genomic Encyclopedia of Archaeal and Bacterial Type Strains, Phase II (KMG-II): from individual species to whole genera.</title>
        <authorList>
            <person name="Goeker M."/>
        </authorList>
    </citation>
    <scope>NUCLEOTIDE SEQUENCE [LARGE SCALE GENOMIC DNA]</scope>
    <source>
        <strain evidence="1 2">DSM 101533</strain>
    </source>
</reference>
<dbReference type="InterPro" id="IPR058702">
    <property type="entry name" value="MafI2-like"/>
</dbReference>
<name>A0A2T0W2Z1_9RHOB</name>
<dbReference type="Pfam" id="PF26541">
    <property type="entry name" value="MafI2"/>
    <property type="match status" value="1"/>
</dbReference>
<dbReference type="AlphaFoldDB" id="A0A2T0W2Z1"/>
<organism evidence="1 2">
    <name type="scientific">Yoonia maritima</name>
    <dbReference type="NCBI Taxonomy" id="1435347"/>
    <lineage>
        <taxon>Bacteria</taxon>
        <taxon>Pseudomonadati</taxon>
        <taxon>Pseudomonadota</taxon>
        <taxon>Alphaproteobacteria</taxon>
        <taxon>Rhodobacterales</taxon>
        <taxon>Paracoccaceae</taxon>
        <taxon>Yoonia</taxon>
    </lineage>
</organism>
<protein>
    <submittedName>
        <fullName evidence="1">Uncharacterized protein</fullName>
    </submittedName>
</protein>
<dbReference type="RefSeq" id="WP_106354788.1">
    <property type="nucleotide sequence ID" value="NZ_PVTP01000002.1"/>
</dbReference>
<proteinExistence type="predicted"/>
<gene>
    <name evidence="1" type="ORF">CLV80_102173</name>
</gene>
<dbReference type="Proteomes" id="UP000238007">
    <property type="component" value="Unassembled WGS sequence"/>
</dbReference>
<comment type="caution">
    <text evidence="1">The sequence shown here is derived from an EMBL/GenBank/DDBJ whole genome shotgun (WGS) entry which is preliminary data.</text>
</comment>